<dbReference type="InterPro" id="IPR023796">
    <property type="entry name" value="Serpin_dom"/>
</dbReference>
<dbReference type="OrthoDB" id="9518664at2759"/>
<accession>A0A4U5LRM2</accession>
<dbReference type="Proteomes" id="UP000298663">
    <property type="component" value="Unassembled WGS sequence"/>
</dbReference>
<dbReference type="Gene3D" id="3.30.497.10">
    <property type="entry name" value="Antithrombin, subunit I, domain 2"/>
    <property type="match status" value="1"/>
</dbReference>
<evidence type="ECO:0000313" key="4">
    <source>
        <dbReference type="EMBL" id="TKR58644.1"/>
    </source>
</evidence>
<dbReference type="SUPFAM" id="SSF56574">
    <property type="entry name" value="Serpins"/>
    <property type="match status" value="1"/>
</dbReference>
<organism evidence="4 5">
    <name type="scientific">Steinernema carpocapsae</name>
    <name type="common">Entomopathogenic nematode</name>
    <dbReference type="NCBI Taxonomy" id="34508"/>
    <lineage>
        <taxon>Eukaryota</taxon>
        <taxon>Metazoa</taxon>
        <taxon>Ecdysozoa</taxon>
        <taxon>Nematoda</taxon>
        <taxon>Chromadorea</taxon>
        <taxon>Rhabditida</taxon>
        <taxon>Tylenchina</taxon>
        <taxon>Panagrolaimomorpha</taxon>
        <taxon>Strongyloidoidea</taxon>
        <taxon>Steinernematidae</taxon>
        <taxon>Steinernema</taxon>
    </lineage>
</organism>
<dbReference type="GO" id="GO:0004867">
    <property type="term" value="F:serine-type endopeptidase inhibitor activity"/>
    <property type="evidence" value="ECO:0007669"/>
    <property type="project" value="InterPro"/>
</dbReference>
<dbReference type="InterPro" id="IPR042178">
    <property type="entry name" value="Serpin_sf_1"/>
</dbReference>
<feature type="domain" description="Serpin" evidence="3">
    <location>
        <begin position="6"/>
        <end position="275"/>
    </location>
</feature>
<dbReference type="GO" id="GO:0005615">
    <property type="term" value="C:extracellular space"/>
    <property type="evidence" value="ECO:0007669"/>
    <property type="project" value="InterPro"/>
</dbReference>
<dbReference type="PANTHER" id="PTHR11461:SF211">
    <property type="entry name" value="GH10112P-RELATED"/>
    <property type="match status" value="1"/>
</dbReference>
<dbReference type="EMBL" id="AZBU02000013">
    <property type="protein sequence ID" value="TKR58644.1"/>
    <property type="molecule type" value="Genomic_DNA"/>
</dbReference>
<reference evidence="4 5" key="2">
    <citation type="journal article" date="2019" name="G3 (Bethesda)">
        <title>Hybrid Assembly of the Genome of the Entomopathogenic Nematode Steinernema carpocapsae Identifies the X-Chromosome.</title>
        <authorList>
            <person name="Serra L."/>
            <person name="Macchietto M."/>
            <person name="Macias-Munoz A."/>
            <person name="McGill C.J."/>
            <person name="Rodriguez I.M."/>
            <person name="Rodriguez B."/>
            <person name="Murad R."/>
            <person name="Mortazavi A."/>
        </authorList>
    </citation>
    <scope>NUCLEOTIDE SEQUENCE [LARGE SCALE GENOMIC DNA]</scope>
    <source>
        <strain evidence="4 5">ALL</strain>
    </source>
</reference>
<reference evidence="4 5" key="1">
    <citation type="journal article" date="2015" name="Genome Biol.">
        <title>Comparative genomics of Steinernema reveals deeply conserved gene regulatory networks.</title>
        <authorList>
            <person name="Dillman A.R."/>
            <person name="Macchietto M."/>
            <person name="Porter C.F."/>
            <person name="Rogers A."/>
            <person name="Williams B."/>
            <person name="Antoshechkin I."/>
            <person name="Lee M.M."/>
            <person name="Goodwin Z."/>
            <person name="Lu X."/>
            <person name="Lewis E.E."/>
            <person name="Goodrich-Blair H."/>
            <person name="Stock S.P."/>
            <person name="Adams B.J."/>
            <person name="Sternberg P.W."/>
            <person name="Mortazavi A."/>
        </authorList>
    </citation>
    <scope>NUCLEOTIDE SEQUENCE [LARGE SCALE GENOMIC DNA]</scope>
    <source>
        <strain evidence="4 5">ALL</strain>
    </source>
</reference>
<dbReference type="AlphaFoldDB" id="A0A4U5LRM2"/>
<dbReference type="PANTHER" id="PTHR11461">
    <property type="entry name" value="SERINE PROTEASE INHIBITOR, SERPIN"/>
    <property type="match status" value="1"/>
</dbReference>
<evidence type="ECO:0000256" key="2">
    <source>
        <dbReference type="RuleBase" id="RU000411"/>
    </source>
</evidence>
<evidence type="ECO:0000256" key="1">
    <source>
        <dbReference type="ARBA" id="ARBA00009500"/>
    </source>
</evidence>
<keyword evidence="5" id="KW-1185">Reference proteome</keyword>
<dbReference type="InterPro" id="IPR036186">
    <property type="entry name" value="Serpin_sf"/>
</dbReference>
<protein>
    <recommendedName>
        <fullName evidence="3">Serpin domain-containing protein</fullName>
    </recommendedName>
</protein>
<dbReference type="SMART" id="SM00093">
    <property type="entry name" value="SERPIN"/>
    <property type="match status" value="1"/>
</dbReference>
<comment type="caution">
    <text evidence="4">The sequence shown here is derived from an EMBL/GenBank/DDBJ whole genome shotgun (WGS) entry which is preliminary data.</text>
</comment>
<name>A0A4U5LRM2_STECR</name>
<comment type="similarity">
    <text evidence="1 2">Belongs to the serpin family.</text>
</comment>
<dbReference type="Gene3D" id="2.30.39.10">
    <property type="entry name" value="Alpha-1-antitrypsin, domain 1"/>
    <property type="match status" value="1"/>
</dbReference>
<sequence length="277" mass="31083">MPALPNPVREACWIEIQENTYTLPLSLASAIYLQETLELLDKYQTDLAQNFDTKVEKLDFSNNPDDSRAVINKFVSEATQKEIPELLKNKDVTEDTKIVIVNAMYLKAAFAQAFSEELTQEEAFNNEDGSVRQVQMMSDAKKGNFYENDDFAYAEISFLEYGFSFFFLVPKNGALSELKEKLATPDLFSSALSNASYIPTIHMAIPKFKIDVSYDLKDALQRLGINELFDKRSNLSGIIEGPLKVGNVIHQGVFDLGVTRSSCHGCYHGGILYANDL</sequence>
<dbReference type="Pfam" id="PF00079">
    <property type="entry name" value="Serpin"/>
    <property type="match status" value="1"/>
</dbReference>
<dbReference type="InterPro" id="IPR042185">
    <property type="entry name" value="Serpin_sf_2"/>
</dbReference>
<dbReference type="InterPro" id="IPR000215">
    <property type="entry name" value="Serpin_fam"/>
</dbReference>
<evidence type="ECO:0000259" key="3">
    <source>
        <dbReference type="SMART" id="SM00093"/>
    </source>
</evidence>
<dbReference type="STRING" id="34508.A0A4U5LRM2"/>
<proteinExistence type="inferred from homology"/>
<gene>
    <name evidence="4" type="ORF">L596_030060</name>
</gene>
<evidence type="ECO:0000313" key="5">
    <source>
        <dbReference type="Proteomes" id="UP000298663"/>
    </source>
</evidence>